<keyword evidence="8" id="KW-0547">Nucleotide-binding</keyword>
<evidence type="ECO:0000259" key="14">
    <source>
        <dbReference type="Pfam" id="PF18262"/>
    </source>
</evidence>
<feature type="non-terminal residue" evidence="15">
    <location>
        <position position="222"/>
    </location>
</feature>
<evidence type="ECO:0000256" key="12">
    <source>
        <dbReference type="ARBA" id="ARBA00023146"/>
    </source>
</evidence>
<dbReference type="InterPro" id="IPR040659">
    <property type="entry name" value="PhetRS_B1"/>
</dbReference>
<sequence length="222" mass="25312">MPTVSVVRDTLLEMIGCESMSEHEFDQMIFDFGVELDGVIEEAERFMEDEGLKVVYKIDVPANRYDLLCVEGLAAALRCYLGYSTDPLPFKAPVTEEVTMTVDPSTLAVRPYVVCAVLRDVTMTQRIYNSFIDLQDKLHQNIGRRRTLVAIGTHDMDKVEQNGFTYSAENPEDIVFIPLKQTETMDANGLMKFYEEDKAGLGQYLYIIRDKPQYPVIRDRNG</sequence>
<evidence type="ECO:0000256" key="8">
    <source>
        <dbReference type="ARBA" id="ARBA00022741"/>
    </source>
</evidence>
<keyword evidence="9" id="KW-0067">ATP-binding</keyword>
<evidence type="ECO:0000256" key="10">
    <source>
        <dbReference type="ARBA" id="ARBA00022842"/>
    </source>
</evidence>
<evidence type="ECO:0000256" key="7">
    <source>
        <dbReference type="ARBA" id="ARBA00022723"/>
    </source>
</evidence>
<keyword evidence="12" id="KW-0030">Aminoacyl-tRNA synthetase</keyword>
<evidence type="ECO:0000313" key="15">
    <source>
        <dbReference type="EMBL" id="GIQ84853.1"/>
    </source>
</evidence>
<evidence type="ECO:0000256" key="2">
    <source>
        <dbReference type="ARBA" id="ARBA00004496"/>
    </source>
</evidence>
<evidence type="ECO:0000256" key="13">
    <source>
        <dbReference type="ARBA" id="ARBA00033189"/>
    </source>
</evidence>
<keyword evidence="5" id="KW-0963">Cytoplasm</keyword>
<dbReference type="Pfam" id="PF18262">
    <property type="entry name" value="PhetRS_B1"/>
    <property type="match status" value="1"/>
</dbReference>
<dbReference type="InterPro" id="IPR009061">
    <property type="entry name" value="DNA-bd_dom_put_sf"/>
</dbReference>
<evidence type="ECO:0000256" key="5">
    <source>
        <dbReference type="ARBA" id="ARBA00022490"/>
    </source>
</evidence>
<evidence type="ECO:0000256" key="3">
    <source>
        <dbReference type="ARBA" id="ARBA00007438"/>
    </source>
</evidence>
<dbReference type="GO" id="GO:0005524">
    <property type="term" value="F:ATP binding"/>
    <property type="evidence" value="ECO:0007669"/>
    <property type="project" value="UniProtKB-KW"/>
</dbReference>
<keyword evidence="10" id="KW-0460">Magnesium</keyword>
<protein>
    <recommendedName>
        <fullName evidence="4">phenylalanine--tRNA ligase</fullName>
        <ecNumber evidence="4">6.1.1.20</ecNumber>
    </recommendedName>
    <alternativeName>
        <fullName evidence="13">Phenylalanyl-tRNA synthetase beta subunit</fullName>
    </alternativeName>
</protein>
<accession>A0A9K3GJ37</accession>
<dbReference type="PANTHER" id="PTHR10947">
    <property type="entry name" value="PHENYLALANYL-TRNA SYNTHETASE BETA CHAIN AND LEUCINE-RICH REPEAT-CONTAINING PROTEIN 47"/>
    <property type="match status" value="1"/>
</dbReference>
<dbReference type="SUPFAM" id="SSF46955">
    <property type="entry name" value="Putative DNA-binding domain"/>
    <property type="match status" value="1"/>
</dbReference>
<evidence type="ECO:0000256" key="4">
    <source>
        <dbReference type="ARBA" id="ARBA00012814"/>
    </source>
</evidence>
<dbReference type="InterPro" id="IPR020825">
    <property type="entry name" value="Phe-tRNA_synthase-like_B3/B4"/>
</dbReference>
<gene>
    <name evidence="15" type="ORF">KIPB_006427</name>
</gene>
<dbReference type="AlphaFoldDB" id="A0A9K3GJ37"/>
<keyword evidence="7" id="KW-0479">Metal-binding</keyword>
<evidence type="ECO:0000313" key="16">
    <source>
        <dbReference type="Proteomes" id="UP000265618"/>
    </source>
</evidence>
<evidence type="ECO:0000256" key="1">
    <source>
        <dbReference type="ARBA" id="ARBA00001946"/>
    </source>
</evidence>
<dbReference type="InterPro" id="IPR045060">
    <property type="entry name" value="Phe-tRNA-ligase_IIc_bsu"/>
</dbReference>
<dbReference type="OrthoDB" id="1698572at2759"/>
<keyword evidence="11" id="KW-0648">Protein biosynthesis</keyword>
<dbReference type="Gene3D" id="3.50.40.10">
    <property type="entry name" value="Phenylalanyl-trna Synthetase, Chain B, domain 3"/>
    <property type="match status" value="1"/>
</dbReference>
<keyword evidence="6" id="KW-0436">Ligase</keyword>
<evidence type="ECO:0000256" key="11">
    <source>
        <dbReference type="ARBA" id="ARBA00022917"/>
    </source>
</evidence>
<organism evidence="15 16">
    <name type="scientific">Kipferlia bialata</name>
    <dbReference type="NCBI Taxonomy" id="797122"/>
    <lineage>
        <taxon>Eukaryota</taxon>
        <taxon>Metamonada</taxon>
        <taxon>Carpediemonas-like organisms</taxon>
        <taxon>Kipferlia</taxon>
    </lineage>
</organism>
<dbReference type="GO" id="GO:0004826">
    <property type="term" value="F:phenylalanine-tRNA ligase activity"/>
    <property type="evidence" value="ECO:0007669"/>
    <property type="project" value="UniProtKB-EC"/>
</dbReference>
<dbReference type="EC" id="6.1.1.20" evidence="4"/>
<dbReference type="GO" id="GO:0046872">
    <property type="term" value="F:metal ion binding"/>
    <property type="evidence" value="ECO:0007669"/>
    <property type="project" value="UniProtKB-KW"/>
</dbReference>
<dbReference type="Gene3D" id="3.30.56.10">
    <property type="match status" value="1"/>
</dbReference>
<evidence type="ECO:0000256" key="6">
    <source>
        <dbReference type="ARBA" id="ARBA00022598"/>
    </source>
</evidence>
<keyword evidence="16" id="KW-1185">Reference proteome</keyword>
<dbReference type="GO" id="GO:0009328">
    <property type="term" value="C:phenylalanine-tRNA ligase complex"/>
    <property type="evidence" value="ECO:0007669"/>
    <property type="project" value="TreeGrafter"/>
</dbReference>
<feature type="domain" description="Phenylalanine--tRNA ligase beta subunit B1" evidence="14">
    <location>
        <begin position="1"/>
        <end position="82"/>
    </location>
</feature>
<dbReference type="FunFam" id="3.50.40.10:FF:000002">
    <property type="entry name" value="phenylalanine--tRNA ligase beta subunit"/>
    <property type="match status" value="1"/>
</dbReference>
<evidence type="ECO:0000256" key="9">
    <source>
        <dbReference type="ARBA" id="ARBA00022840"/>
    </source>
</evidence>
<dbReference type="PANTHER" id="PTHR10947:SF0">
    <property type="entry name" value="PHENYLALANINE--TRNA LIGASE BETA SUBUNIT"/>
    <property type="match status" value="1"/>
</dbReference>
<name>A0A9K3GJ37_9EUKA</name>
<comment type="caution">
    <text evidence="15">The sequence shown here is derived from an EMBL/GenBank/DDBJ whole genome shotgun (WGS) entry which is preliminary data.</text>
</comment>
<comment type="similarity">
    <text evidence="3">Belongs to the phenylalanyl-tRNA synthetase beta subunit family. Type 2 subfamily.</text>
</comment>
<comment type="cofactor">
    <cofactor evidence="1">
        <name>Mg(2+)</name>
        <dbReference type="ChEBI" id="CHEBI:18420"/>
    </cofactor>
</comment>
<comment type="subcellular location">
    <subcellularLocation>
        <location evidence="2">Cytoplasm</location>
    </subcellularLocation>
</comment>
<dbReference type="EMBL" id="BDIP01001649">
    <property type="protein sequence ID" value="GIQ84853.1"/>
    <property type="molecule type" value="Genomic_DNA"/>
</dbReference>
<dbReference type="Proteomes" id="UP000265618">
    <property type="component" value="Unassembled WGS sequence"/>
</dbReference>
<dbReference type="GO" id="GO:0006432">
    <property type="term" value="P:phenylalanyl-tRNA aminoacylation"/>
    <property type="evidence" value="ECO:0007669"/>
    <property type="project" value="InterPro"/>
</dbReference>
<proteinExistence type="inferred from homology"/>
<reference evidence="15 16" key="1">
    <citation type="journal article" date="2018" name="PLoS ONE">
        <title>The draft genome of Kipferlia bialata reveals reductive genome evolution in fornicate parasites.</title>
        <authorList>
            <person name="Tanifuji G."/>
            <person name="Takabayashi S."/>
            <person name="Kume K."/>
            <person name="Takagi M."/>
            <person name="Nakayama T."/>
            <person name="Kamikawa R."/>
            <person name="Inagaki Y."/>
            <person name="Hashimoto T."/>
        </authorList>
    </citation>
    <scope>NUCLEOTIDE SEQUENCE [LARGE SCALE GENOMIC DNA]</scope>
    <source>
        <strain evidence="15">NY0173</strain>
    </source>
</reference>